<dbReference type="EMBL" id="SNRY01000762">
    <property type="protein sequence ID" value="KAA6336777.1"/>
    <property type="molecule type" value="Genomic_DNA"/>
</dbReference>
<keyword evidence="1" id="KW-0472">Membrane</keyword>
<sequence>MKKQIIGFLVFDIFCSFAYHLLEKSNIFSTQVFVTIYSNVYYGNASVFV</sequence>
<keyword evidence="1" id="KW-1133">Transmembrane helix</keyword>
<comment type="caution">
    <text evidence="2">The sequence shown here is derived from an EMBL/GenBank/DDBJ whole genome shotgun (WGS) entry which is preliminary data.</text>
</comment>
<reference evidence="2" key="1">
    <citation type="submission" date="2019-03" db="EMBL/GenBank/DDBJ databases">
        <title>Single cell metagenomics reveals metabolic interactions within the superorganism composed of flagellate Streblomastix strix and complex community of Bacteroidetes bacteria on its surface.</title>
        <authorList>
            <person name="Treitli S.C."/>
            <person name="Kolisko M."/>
            <person name="Husnik F."/>
            <person name="Keeling P."/>
            <person name="Hampl V."/>
        </authorList>
    </citation>
    <scope>NUCLEOTIDE SEQUENCE</scope>
    <source>
        <strain evidence="2">STM</strain>
    </source>
</reference>
<accession>A0A5J4RRZ8</accession>
<name>A0A5J4RRZ8_9ZZZZ</name>
<evidence type="ECO:0000313" key="2">
    <source>
        <dbReference type="EMBL" id="KAA6336777.1"/>
    </source>
</evidence>
<feature type="transmembrane region" description="Helical" evidence="1">
    <location>
        <begin position="5"/>
        <end position="22"/>
    </location>
</feature>
<evidence type="ECO:0000256" key="1">
    <source>
        <dbReference type="SAM" id="Phobius"/>
    </source>
</evidence>
<dbReference type="AlphaFoldDB" id="A0A5J4RRZ8"/>
<proteinExistence type="predicted"/>
<protein>
    <submittedName>
        <fullName evidence="2">Uncharacterized protein</fullName>
    </submittedName>
</protein>
<keyword evidence="1" id="KW-0812">Transmembrane</keyword>
<gene>
    <name evidence="2" type="ORF">EZS27_015097</name>
</gene>
<organism evidence="2">
    <name type="scientific">termite gut metagenome</name>
    <dbReference type="NCBI Taxonomy" id="433724"/>
    <lineage>
        <taxon>unclassified sequences</taxon>
        <taxon>metagenomes</taxon>
        <taxon>organismal metagenomes</taxon>
    </lineage>
</organism>